<keyword evidence="2" id="KW-1185">Reference proteome</keyword>
<reference evidence="2" key="1">
    <citation type="submission" date="2016-10" db="EMBL/GenBank/DDBJ databases">
        <authorList>
            <person name="Varghese N."/>
            <person name="Submissions S."/>
        </authorList>
    </citation>
    <scope>NUCLEOTIDE SEQUENCE [LARGE SCALE GENOMIC DNA]</scope>
    <source>
        <strain evidence="2">DSM 10146</strain>
    </source>
</reference>
<accession>A0A1G7H487</accession>
<protein>
    <submittedName>
        <fullName evidence="1">Uncharacterized protein</fullName>
    </submittedName>
</protein>
<dbReference type="AlphaFoldDB" id="A0A1G7H487"/>
<name>A0A1G7H487_9RHOB</name>
<evidence type="ECO:0000313" key="2">
    <source>
        <dbReference type="Proteomes" id="UP000198994"/>
    </source>
</evidence>
<organism evidence="1 2">
    <name type="scientific">Salipiger thiooxidans</name>
    <dbReference type="NCBI Taxonomy" id="282683"/>
    <lineage>
        <taxon>Bacteria</taxon>
        <taxon>Pseudomonadati</taxon>
        <taxon>Pseudomonadota</taxon>
        <taxon>Alphaproteobacteria</taxon>
        <taxon>Rhodobacterales</taxon>
        <taxon>Roseobacteraceae</taxon>
        <taxon>Salipiger</taxon>
    </lineage>
</organism>
<proteinExistence type="predicted"/>
<dbReference type="RefSeq" id="WP_089960945.1">
    <property type="nucleotide sequence ID" value="NZ_FNAV01000010.1"/>
</dbReference>
<dbReference type="Proteomes" id="UP000198994">
    <property type="component" value="Unassembled WGS sequence"/>
</dbReference>
<dbReference type="EMBL" id="FNAV01000010">
    <property type="protein sequence ID" value="SDE95232.1"/>
    <property type="molecule type" value="Genomic_DNA"/>
</dbReference>
<gene>
    <name evidence="1" type="ORF">SAMN04488105_11047</name>
</gene>
<dbReference type="OrthoDB" id="9991210at2"/>
<evidence type="ECO:0000313" key="1">
    <source>
        <dbReference type="EMBL" id="SDE95232.1"/>
    </source>
</evidence>
<sequence>MSQVEGDVLSALVSEVHGMTGLEAAPRLLRTAAVLVEKAGYEIARSERSSRVTQIILIAAELDRLGELFEKPVAEPIGESRGRRLDAR</sequence>